<organism evidence="4 5">
    <name type="scientific">Enterococcus mundtii</name>
    <dbReference type="NCBI Taxonomy" id="53346"/>
    <lineage>
        <taxon>Bacteria</taxon>
        <taxon>Bacillati</taxon>
        <taxon>Bacillota</taxon>
        <taxon>Bacilli</taxon>
        <taxon>Lactobacillales</taxon>
        <taxon>Enterococcaceae</taxon>
        <taxon>Enterococcus</taxon>
    </lineage>
</organism>
<dbReference type="GeneID" id="60998871"/>
<gene>
    <name evidence="4" type="ORF">A5802_001993</name>
    <name evidence="3" type="ORF">EMU01_05530</name>
</gene>
<dbReference type="Pfam" id="PF18994">
    <property type="entry name" value="Prophage_tailD1"/>
    <property type="match status" value="1"/>
</dbReference>
<evidence type="ECO:0000259" key="1">
    <source>
        <dbReference type="Pfam" id="PF06605"/>
    </source>
</evidence>
<feature type="domain" description="Prophage endopeptidase tail N-terminal" evidence="2">
    <location>
        <begin position="3"/>
        <end position="87"/>
    </location>
</feature>
<evidence type="ECO:0008006" key="7">
    <source>
        <dbReference type="Google" id="ProtNLM"/>
    </source>
</evidence>
<sequence>MLTIRNYEETQEELLTDYDQGSFYENWQMNETWEVGFVIRKTIRNSVVYDLVTYESSVIFQGQQFVIKEMQESAVGEAVYKRVVATHVYYTIQDGYQYNKITGRRTPMQLLMHILGTGARGFTWQLSGGFPATDKENFGDANYLRLINEVLQDFRLVVIPDNKHLHFMSADAFGKKVHEPIRFKHNTDEVTFDIDTYNLKTQIRGFGALKEGVETDDPRDSDYVFPPVTLTSQESVKWGIRIQDPVRDERYHHQESMMERLRNELQDTPNISGVVRLKWKTPIQKGDHVPFIYEPMGISTYIQVVGLKTFPLVPNKPPEVVLSNTKKTMTKLLVQLRQKGMV</sequence>
<keyword evidence="6" id="KW-1185">Reference proteome</keyword>
<dbReference type="EMBL" id="NGMS01000001">
    <property type="protein sequence ID" value="OTP28253.1"/>
    <property type="molecule type" value="Genomic_DNA"/>
</dbReference>
<accession>A0A1L8V445</accession>
<evidence type="ECO:0000313" key="5">
    <source>
        <dbReference type="Proteomes" id="UP000195024"/>
    </source>
</evidence>
<dbReference type="EMBL" id="BJWA01000003">
    <property type="protein sequence ID" value="GEL79409.1"/>
    <property type="molecule type" value="Genomic_DNA"/>
</dbReference>
<dbReference type="Proteomes" id="UP000195024">
    <property type="component" value="Unassembled WGS sequence"/>
</dbReference>
<reference evidence="4 5" key="1">
    <citation type="submission" date="2017-05" db="EMBL/GenBank/DDBJ databases">
        <title>The Genome Sequence of Enterococcus mundtii 6B1_DIV0119.</title>
        <authorList>
            <consortium name="The Broad Institute Genomics Platform"/>
            <consortium name="The Broad Institute Genomic Center for Infectious Diseases"/>
            <person name="Earl A."/>
            <person name="Manson A."/>
            <person name="Schwartman J."/>
            <person name="Gilmore M."/>
            <person name="Abouelleil A."/>
            <person name="Cao P."/>
            <person name="Chapman S."/>
            <person name="Cusick C."/>
            <person name="Shea T."/>
            <person name="Young S."/>
            <person name="Neafsey D."/>
            <person name="Nusbaum C."/>
            <person name="Birren B."/>
        </authorList>
    </citation>
    <scope>NUCLEOTIDE SEQUENCE [LARGE SCALE GENOMIC DNA]</scope>
    <source>
        <strain evidence="4 5">6B1_DIV0119</strain>
    </source>
</reference>
<feature type="domain" description="Tail spike" evidence="1">
    <location>
        <begin position="89"/>
        <end position="335"/>
    </location>
</feature>
<evidence type="ECO:0000313" key="6">
    <source>
        <dbReference type="Proteomes" id="UP000321175"/>
    </source>
</evidence>
<name>A0A1L8V445_ENTMU</name>
<dbReference type="RefSeq" id="WP_071866049.1">
    <property type="nucleotide sequence ID" value="NZ_BJWA01000003.1"/>
</dbReference>
<reference evidence="3 6" key="2">
    <citation type="submission" date="2019-07" db="EMBL/GenBank/DDBJ databases">
        <title>Whole genome shotgun sequence of Enterococcus mundtii NBRC 100490.</title>
        <authorList>
            <person name="Hosoyama A."/>
            <person name="Uohara A."/>
            <person name="Ohji S."/>
            <person name="Ichikawa N."/>
        </authorList>
    </citation>
    <scope>NUCLEOTIDE SEQUENCE [LARGE SCALE GENOMIC DNA]</scope>
    <source>
        <strain evidence="3 6">NBRC 100490</strain>
    </source>
</reference>
<evidence type="ECO:0000313" key="4">
    <source>
        <dbReference type="EMBL" id="OTP28253.1"/>
    </source>
</evidence>
<dbReference type="Pfam" id="PF06605">
    <property type="entry name" value="Prophage_tail"/>
    <property type="match status" value="1"/>
</dbReference>
<dbReference type="Proteomes" id="UP000321175">
    <property type="component" value="Unassembled WGS sequence"/>
</dbReference>
<evidence type="ECO:0000259" key="2">
    <source>
        <dbReference type="Pfam" id="PF18994"/>
    </source>
</evidence>
<dbReference type="Gene3D" id="3.55.50.40">
    <property type="match status" value="1"/>
</dbReference>
<dbReference type="InterPro" id="IPR044051">
    <property type="entry name" value="Prophage_tail_N"/>
</dbReference>
<comment type="caution">
    <text evidence="4">The sequence shown here is derived from an EMBL/GenBank/DDBJ whole genome shotgun (WGS) entry which is preliminary data.</text>
</comment>
<dbReference type="AlphaFoldDB" id="A0A1L8V445"/>
<dbReference type="Gene3D" id="6.20.110.10">
    <property type="match status" value="1"/>
</dbReference>
<evidence type="ECO:0000313" key="3">
    <source>
        <dbReference type="EMBL" id="GEL79409.1"/>
    </source>
</evidence>
<protein>
    <recommendedName>
        <fullName evidence="7">Prophage tail endopeptidase domain-containing protein</fullName>
    </recommendedName>
</protein>
<proteinExistence type="predicted"/>
<dbReference type="InterPro" id="IPR010572">
    <property type="entry name" value="Tail_dom"/>
</dbReference>